<keyword evidence="2" id="KW-1003">Cell membrane</keyword>
<sequence length="674" mass="70682">MAMAGHRRGFGISARIAGGFGVVLLLLSGVTVYNLQAQQRLGTQFAAFRAVSDNGLQVTDLKTALADVELAIRDYLLVSDEAHRKLAEDRHGDFKARLAALADAPDAAAVGLDRDFVTAVASGEEGYWSAVLALTGANQRKDYLLNTVIAPMGERMLARLKGLAADPAASPEARRQADGLTEQVRAATNGALRHVATGKAEDRDRAKAGWTAFRDEIAALERSVQDQKPLTMQVTMVGSFAKASDGAFTELWSLESETAGRLAEIGRRSADIRKLVDGARTAAAGRAQDAVDGTGTMIEQSRQANIILAGLGLTLGFGLAVLTGMGVSRPVRALTRAMDGIAFGDTGRTIPGLNRRDEIGAMARSVEVFRSTMCERDRLGEERQREEEARAKRSTQLERMVGEFEGLAGRLLDGFGIASGRLNETAQSMIGIADTTNSLAEETTRSVAETTGNLRTIAANTDQLTSAIAEVAHQAGRSSEMTNNAVAQARSADGAMEGLSTSAQRIGDVVELISAIAGQTNLLALNATIEAARAGEAGKGFAVVAGEVKALASQTSRATEEITGQIARIQQETQGAVRVIREIGTTIASINAVSAEIAATVDRQNEVAQAIAGSVRAAAQESDRVNANVADVTGGAAEARRAAGDVLAAADGLARQADRLRGDIHGFLRAIQAA</sequence>
<keyword evidence="6" id="KW-0812">Transmembrane</keyword>
<dbReference type="OrthoDB" id="7260004at2"/>
<evidence type="ECO:0000256" key="5">
    <source>
        <dbReference type="PROSITE-ProRule" id="PRU00284"/>
    </source>
</evidence>
<dbReference type="PROSITE" id="PS50111">
    <property type="entry name" value="CHEMOTAXIS_TRANSDUC_2"/>
    <property type="match status" value="1"/>
</dbReference>
<dbReference type="PANTHER" id="PTHR32089">
    <property type="entry name" value="METHYL-ACCEPTING CHEMOTAXIS PROTEIN MCPB"/>
    <property type="match status" value="1"/>
</dbReference>
<dbReference type="GO" id="GO:0006935">
    <property type="term" value="P:chemotaxis"/>
    <property type="evidence" value="ECO:0007669"/>
    <property type="project" value="InterPro"/>
</dbReference>
<dbReference type="RefSeq" id="WP_149235693.1">
    <property type="nucleotide sequence ID" value="NZ_JALJXJ010000032.1"/>
</dbReference>
<feature type="transmembrane region" description="Helical" evidence="6">
    <location>
        <begin position="306"/>
        <end position="328"/>
    </location>
</feature>
<dbReference type="InterPro" id="IPR000727">
    <property type="entry name" value="T_SNARE_dom"/>
</dbReference>
<feature type="domain" description="T-SNARE coiled-coil homology" evidence="8">
    <location>
        <begin position="570"/>
        <end position="632"/>
    </location>
</feature>
<dbReference type="PANTHER" id="PTHR32089:SF112">
    <property type="entry name" value="LYSOZYME-LIKE PROTEIN-RELATED"/>
    <property type="match status" value="1"/>
</dbReference>
<evidence type="ECO:0000259" key="7">
    <source>
        <dbReference type="PROSITE" id="PS50111"/>
    </source>
</evidence>
<dbReference type="SMART" id="SM00304">
    <property type="entry name" value="HAMP"/>
    <property type="match status" value="1"/>
</dbReference>
<evidence type="ECO:0000256" key="3">
    <source>
        <dbReference type="ARBA" id="ARBA00023224"/>
    </source>
</evidence>
<dbReference type="Proteomes" id="UP000324927">
    <property type="component" value="Unassembled WGS sequence"/>
</dbReference>
<evidence type="ECO:0000256" key="6">
    <source>
        <dbReference type="SAM" id="Phobius"/>
    </source>
</evidence>
<dbReference type="AlphaFoldDB" id="A0A5A9FW32"/>
<keyword evidence="6" id="KW-1133">Transmembrane helix</keyword>
<accession>A0A5A9FW32</accession>
<dbReference type="Pfam" id="PF00015">
    <property type="entry name" value="MCPsignal"/>
    <property type="match status" value="1"/>
</dbReference>
<dbReference type="Gene3D" id="1.10.287.950">
    <property type="entry name" value="Methyl-accepting chemotaxis protein"/>
    <property type="match status" value="1"/>
</dbReference>
<evidence type="ECO:0000313" key="10">
    <source>
        <dbReference type="EMBL" id="KAA0585712.1"/>
    </source>
</evidence>
<keyword evidence="11" id="KW-1185">Reference proteome</keyword>
<evidence type="ECO:0000313" key="11">
    <source>
        <dbReference type="Proteomes" id="UP000324927"/>
    </source>
</evidence>
<dbReference type="SUPFAM" id="SSF58104">
    <property type="entry name" value="Methyl-accepting chemotaxis protein (MCP) signaling domain"/>
    <property type="match status" value="1"/>
</dbReference>
<dbReference type="PROSITE" id="PS50885">
    <property type="entry name" value="HAMP"/>
    <property type="match status" value="1"/>
</dbReference>
<dbReference type="GO" id="GO:0004888">
    <property type="term" value="F:transmembrane signaling receptor activity"/>
    <property type="evidence" value="ECO:0007669"/>
    <property type="project" value="InterPro"/>
</dbReference>
<evidence type="ECO:0000256" key="1">
    <source>
        <dbReference type="ARBA" id="ARBA00004429"/>
    </source>
</evidence>
<reference evidence="10 11" key="1">
    <citation type="submission" date="2019-08" db="EMBL/GenBank/DDBJ databases">
        <authorList>
            <person name="Grouzdev D."/>
            <person name="Tikhonova E."/>
            <person name="Kravchenko I."/>
        </authorList>
    </citation>
    <scope>NUCLEOTIDE SEQUENCE [LARGE SCALE GENOMIC DNA]</scope>
    <source>
        <strain evidence="10 11">59b</strain>
    </source>
</reference>
<keyword evidence="6" id="KW-0472">Membrane</keyword>
<dbReference type="SMART" id="SM00283">
    <property type="entry name" value="MA"/>
    <property type="match status" value="1"/>
</dbReference>
<feature type="domain" description="HAMP" evidence="9">
    <location>
        <begin position="325"/>
        <end position="378"/>
    </location>
</feature>
<dbReference type="Pfam" id="PF00672">
    <property type="entry name" value="HAMP"/>
    <property type="match status" value="1"/>
</dbReference>
<dbReference type="PRINTS" id="PR00260">
    <property type="entry name" value="CHEMTRNSDUCR"/>
</dbReference>
<dbReference type="CDD" id="cd06225">
    <property type="entry name" value="HAMP"/>
    <property type="match status" value="1"/>
</dbReference>
<feature type="domain" description="Methyl-accepting transducer" evidence="7">
    <location>
        <begin position="418"/>
        <end position="654"/>
    </location>
</feature>
<comment type="similarity">
    <text evidence="4">Belongs to the methyl-accepting chemotaxis (MCP) protein family.</text>
</comment>
<name>A0A5A9FW32_AZOLI</name>
<comment type="subcellular location">
    <subcellularLocation>
        <location evidence="1">Cell inner membrane</location>
        <topology evidence="1">Multi-pass membrane protein</topology>
    </subcellularLocation>
</comment>
<dbReference type="GO" id="GO:0005886">
    <property type="term" value="C:plasma membrane"/>
    <property type="evidence" value="ECO:0007669"/>
    <property type="project" value="UniProtKB-SubCell"/>
</dbReference>
<evidence type="ECO:0000259" key="9">
    <source>
        <dbReference type="PROSITE" id="PS50885"/>
    </source>
</evidence>
<dbReference type="InterPro" id="IPR003660">
    <property type="entry name" value="HAMP_dom"/>
</dbReference>
<evidence type="ECO:0000256" key="4">
    <source>
        <dbReference type="ARBA" id="ARBA00029447"/>
    </source>
</evidence>
<dbReference type="InterPro" id="IPR004089">
    <property type="entry name" value="MCPsignal_dom"/>
</dbReference>
<keyword evidence="2" id="KW-0997">Cell inner membrane</keyword>
<comment type="caution">
    <text evidence="10">The sequence shown here is derived from an EMBL/GenBank/DDBJ whole genome shotgun (WGS) entry which is preliminary data.</text>
</comment>
<dbReference type="PROSITE" id="PS50192">
    <property type="entry name" value="T_SNARE"/>
    <property type="match status" value="1"/>
</dbReference>
<evidence type="ECO:0000259" key="8">
    <source>
        <dbReference type="PROSITE" id="PS50192"/>
    </source>
</evidence>
<organism evidence="10 11">
    <name type="scientific">Azospirillum lipoferum</name>
    <dbReference type="NCBI Taxonomy" id="193"/>
    <lineage>
        <taxon>Bacteria</taxon>
        <taxon>Pseudomonadati</taxon>
        <taxon>Pseudomonadota</taxon>
        <taxon>Alphaproteobacteria</taxon>
        <taxon>Rhodospirillales</taxon>
        <taxon>Azospirillaceae</taxon>
        <taxon>Azospirillum</taxon>
    </lineage>
</organism>
<dbReference type="InterPro" id="IPR004090">
    <property type="entry name" value="Chemotax_Me-accpt_rcpt"/>
</dbReference>
<dbReference type="EMBL" id="VTTN01000037">
    <property type="protein sequence ID" value="KAA0585712.1"/>
    <property type="molecule type" value="Genomic_DNA"/>
</dbReference>
<feature type="transmembrane region" description="Helical" evidence="6">
    <location>
        <begin position="12"/>
        <end position="35"/>
    </location>
</feature>
<dbReference type="GO" id="GO:0007165">
    <property type="term" value="P:signal transduction"/>
    <property type="evidence" value="ECO:0007669"/>
    <property type="project" value="UniProtKB-KW"/>
</dbReference>
<gene>
    <name evidence="10" type="ORF">FZ942_35275</name>
</gene>
<protein>
    <submittedName>
        <fullName evidence="10">HAMP domain-containing protein</fullName>
    </submittedName>
</protein>
<dbReference type="Gene3D" id="1.10.8.500">
    <property type="entry name" value="HAMP domain in histidine kinase"/>
    <property type="match status" value="1"/>
</dbReference>
<keyword evidence="3 5" id="KW-0807">Transducer</keyword>
<proteinExistence type="inferred from homology"/>
<evidence type="ECO:0000256" key="2">
    <source>
        <dbReference type="ARBA" id="ARBA00022519"/>
    </source>
</evidence>